<protein>
    <submittedName>
        <fullName evidence="2">Uncharacterized protein</fullName>
    </submittedName>
</protein>
<gene>
    <name evidence="2" type="ORF">E2C01_058566</name>
</gene>
<organism evidence="2 3">
    <name type="scientific">Portunus trituberculatus</name>
    <name type="common">Swimming crab</name>
    <name type="synonym">Neptunus trituberculatus</name>
    <dbReference type="NCBI Taxonomy" id="210409"/>
    <lineage>
        <taxon>Eukaryota</taxon>
        <taxon>Metazoa</taxon>
        <taxon>Ecdysozoa</taxon>
        <taxon>Arthropoda</taxon>
        <taxon>Crustacea</taxon>
        <taxon>Multicrustacea</taxon>
        <taxon>Malacostraca</taxon>
        <taxon>Eumalacostraca</taxon>
        <taxon>Eucarida</taxon>
        <taxon>Decapoda</taxon>
        <taxon>Pleocyemata</taxon>
        <taxon>Brachyura</taxon>
        <taxon>Eubrachyura</taxon>
        <taxon>Portunoidea</taxon>
        <taxon>Portunidae</taxon>
        <taxon>Portuninae</taxon>
        <taxon>Portunus</taxon>
    </lineage>
</organism>
<feature type="region of interest" description="Disordered" evidence="1">
    <location>
        <begin position="101"/>
        <end position="122"/>
    </location>
</feature>
<evidence type="ECO:0000256" key="1">
    <source>
        <dbReference type="SAM" id="MobiDB-lite"/>
    </source>
</evidence>
<dbReference type="EMBL" id="VSRR010022115">
    <property type="protein sequence ID" value="MPC64450.1"/>
    <property type="molecule type" value="Genomic_DNA"/>
</dbReference>
<dbReference type="AlphaFoldDB" id="A0A5B7GWU0"/>
<accession>A0A5B7GWU0</accession>
<name>A0A5B7GWU0_PORTR</name>
<evidence type="ECO:0000313" key="3">
    <source>
        <dbReference type="Proteomes" id="UP000324222"/>
    </source>
</evidence>
<dbReference type="Proteomes" id="UP000324222">
    <property type="component" value="Unassembled WGS sequence"/>
</dbReference>
<sequence length="137" mass="15651">MDEGAGHLRFPPSLPYCSINLAQKVDTEGHSTFSTGEALIRARNGRPNAYWSQPGGYRFKKVLEKDRQRDSQEEPPRWRKQRNNAQVEWVLLIRVGVAASNTANEHSSRPPHLPRHETTTGARVVLNHNNLPYLMRN</sequence>
<evidence type="ECO:0000313" key="2">
    <source>
        <dbReference type="EMBL" id="MPC64450.1"/>
    </source>
</evidence>
<reference evidence="2 3" key="1">
    <citation type="submission" date="2019-05" db="EMBL/GenBank/DDBJ databases">
        <title>Another draft genome of Portunus trituberculatus and its Hox gene families provides insights of decapod evolution.</title>
        <authorList>
            <person name="Jeong J.-H."/>
            <person name="Song I."/>
            <person name="Kim S."/>
            <person name="Choi T."/>
            <person name="Kim D."/>
            <person name="Ryu S."/>
            <person name="Kim W."/>
        </authorList>
    </citation>
    <scope>NUCLEOTIDE SEQUENCE [LARGE SCALE GENOMIC DNA]</scope>
    <source>
        <tissue evidence="2">Muscle</tissue>
    </source>
</reference>
<comment type="caution">
    <text evidence="2">The sequence shown here is derived from an EMBL/GenBank/DDBJ whole genome shotgun (WGS) entry which is preliminary data.</text>
</comment>
<keyword evidence="3" id="KW-1185">Reference proteome</keyword>
<proteinExistence type="predicted"/>